<comment type="function">
    <text evidence="2 18">Cell wall formation.</text>
</comment>
<dbReference type="SUPFAM" id="SSF52440">
    <property type="entry name" value="PreATP-grasp domain"/>
    <property type="match status" value="1"/>
</dbReference>
<dbReference type="GO" id="GO:0008360">
    <property type="term" value="P:regulation of cell shape"/>
    <property type="evidence" value="ECO:0007669"/>
    <property type="project" value="UniProtKB-KW"/>
</dbReference>
<comment type="pathway">
    <text evidence="4 18">Cell wall biogenesis; peptidoglycan biosynthesis.</text>
</comment>
<evidence type="ECO:0000256" key="4">
    <source>
        <dbReference type="ARBA" id="ARBA00004752"/>
    </source>
</evidence>
<dbReference type="GO" id="GO:0005524">
    <property type="term" value="F:ATP binding"/>
    <property type="evidence" value="ECO:0007669"/>
    <property type="project" value="UniProtKB-UniRule"/>
</dbReference>
<dbReference type="Gene3D" id="3.30.1490.20">
    <property type="entry name" value="ATP-grasp fold, A domain"/>
    <property type="match status" value="1"/>
</dbReference>
<evidence type="ECO:0000256" key="7">
    <source>
        <dbReference type="ARBA" id="ARBA00022490"/>
    </source>
</evidence>
<gene>
    <name evidence="18" type="primary">ddl</name>
    <name evidence="23" type="ORF">TAO_0229</name>
</gene>
<comment type="cofactor">
    <cofactor evidence="1">
        <name>Mn(2+)</name>
        <dbReference type="ChEBI" id="CHEBI:29035"/>
    </cofactor>
</comment>
<keyword evidence="12 20" id="KW-0460">Magnesium</keyword>
<dbReference type="HAMAP" id="MF_00047">
    <property type="entry name" value="Dala_Dala_lig"/>
    <property type="match status" value="1"/>
</dbReference>
<comment type="cofactor">
    <cofactor evidence="20">
        <name>Mg(2+)</name>
        <dbReference type="ChEBI" id="CHEBI:18420"/>
    </cofactor>
    <cofactor evidence="20">
        <name>Mn(2+)</name>
        <dbReference type="ChEBI" id="CHEBI:29035"/>
    </cofactor>
    <text evidence="20">Binds 2 magnesium or manganese ions per subunit.</text>
</comment>
<dbReference type="NCBIfam" id="TIGR01205">
    <property type="entry name" value="D_ala_D_alaTIGR"/>
    <property type="match status" value="1"/>
</dbReference>
<feature type="binding site" evidence="20">
    <location>
        <position position="271"/>
    </location>
    <ligand>
        <name>Mg(2+)</name>
        <dbReference type="ChEBI" id="CHEBI:18420"/>
        <label>1</label>
    </ligand>
</feature>
<dbReference type="GO" id="GO:0046872">
    <property type="term" value="F:metal ion binding"/>
    <property type="evidence" value="ECO:0007669"/>
    <property type="project" value="UniProtKB-KW"/>
</dbReference>
<evidence type="ECO:0000313" key="23">
    <source>
        <dbReference type="EMBL" id="BAW79599.1"/>
    </source>
</evidence>
<dbReference type="PANTHER" id="PTHR23132">
    <property type="entry name" value="D-ALANINE--D-ALANINE LIGASE"/>
    <property type="match status" value="1"/>
</dbReference>
<dbReference type="PANTHER" id="PTHR23132:SF23">
    <property type="entry name" value="D-ALANINE--D-ALANINE LIGASE B"/>
    <property type="match status" value="1"/>
</dbReference>
<feature type="binding site" evidence="20">
    <location>
        <position position="258"/>
    </location>
    <ligand>
        <name>Mg(2+)</name>
        <dbReference type="ChEBI" id="CHEBI:18420"/>
        <label>1</label>
    </ligand>
</feature>
<accession>A0A1Q2SKF3</accession>
<feature type="domain" description="ATP-grasp" evidence="22">
    <location>
        <begin position="109"/>
        <end position="304"/>
    </location>
</feature>
<dbReference type="GO" id="GO:0005737">
    <property type="term" value="C:cytoplasm"/>
    <property type="evidence" value="ECO:0007669"/>
    <property type="project" value="UniProtKB-SubCell"/>
</dbReference>
<evidence type="ECO:0000256" key="10">
    <source>
        <dbReference type="ARBA" id="ARBA00022741"/>
    </source>
</evidence>
<dbReference type="FunFam" id="3.30.470.20:FF:000008">
    <property type="entry name" value="D-alanine--D-alanine ligase"/>
    <property type="match status" value="1"/>
</dbReference>
<evidence type="ECO:0000256" key="2">
    <source>
        <dbReference type="ARBA" id="ARBA00003921"/>
    </source>
</evidence>
<feature type="active site" evidence="19">
    <location>
        <position position="23"/>
    </location>
</feature>
<keyword evidence="11 21" id="KW-0067">ATP-binding</keyword>
<dbReference type="Proteomes" id="UP000243679">
    <property type="component" value="Chromosome"/>
</dbReference>
<evidence type="ECO:0000313" key="24">
    <source>
        <dbReference type="Proteomes" id="UP000243679"/>
    </source>
</evidence>
<evidence type="ECO:0000256" key="13">
    <source>
        <dbReference type="ARBA" id="ARBA00022960"/>
    </source>
</evidence>
<dbReference type="Gene3D" id="3.40.50.20">
    <property type="match status" value="1"/>
</dbReference>
<dbReference type="Pfam" id="PF07478">
    <property type="entry name" value="Dala_Dala_lig_C"/>
    <property type="match status" value="1"/>
</dbReference>
<keyword evidence="24" id="KW-1185">Reference proteome</keyword>
<proteinExistence type="inferred from homology"/>
<dbReference type="GO" id="GO:0071555">
    <property type="term" value="P:cell wall organization"/>
    <property type="evidence" value="ECO:0007669"/>
    <property type="project" value="UniProtKB-KW"/>
</dbReference>
<dbReference type="Gene3D" id="3.30.470.20">
    <property type="entry name" value="ATP-grasp fold, B domain"/>
    <property type="match status" value="1"/>
</dbReference>
<evidence type="ECO:0000256" key="17">
    <source>
        <dbReference type="ARBA" id="ARBA00047614"/>
    </source>
</evidence>
<dbReference type="InterPro" id="IPR011761">
    <property type="entry name" value="ATP-grasp"/>
</dbReference>
<keyword evidence="9 20" id="KW-0479">Metal-binding</keyword>
<evidence type="ECO:0000256" key="18">
    <source>
        <dbReference type="HAMAP-Rule" id="MF_00047"/>
    </source>
</evidence>
<evidence type="ECO:0000256" key="1">
    <source>
        <dbReference type="ARBA" id="ARBA00001936"/>
    </source>
</evidence>
<comment type="similarity">
    <text evidence="5 18">Belongs to the D-alanine--D-alanine ligase family.</text>
</comment>
<keyword evidence="13 18" id="KW-0133">Cell shape</keyword>
<evidence type="ECO:0000256" key="21">
    <source>
        <dbReference type="PROSITE-ProRule" id="PRU00409"/>
    </source>
</evidence>
<feature type="active site" evidence="19">
    <location>
        <position position="151"/>
    </location>
</feature>
<dbReference type="KEGG" id="ntt:TAO_0229"/>
<dbReference type="SUPFAM" id="SSF56059">
    <property type="entry name" value="Glutathione synthetase ATP-binding domain-like"/>
    <property type="match status" value="1"/>
</dbReference>
<sequence>MMPVAADGDWGKVAVLMGGRSAEREISLKSGKAVIQALLNKDIDVHGIDVAEQVIEQLLTGKFHRVFIALHGCGGEDGIIQGALETLGLPYTGSGVMGSALAMDKLRSKQLWRGIQLPTADFYILNNETDFSQVVSHLTLPLIVKPSRQGSSLGIIKVEGIKELKAAYQEAAAFDTTVFAERWLPGAEYTAGILAGQALPLIRLETPHQFYDFEAKYLADTTRYLCPCGLSKEREQALQTLALESFHALGASGWGRVDFRCDEQERPYLLEVNTVPGMTTHSLVPMAAKAAGIKFDDLILQILESSRK</sequence>
<dbReference type="NCBIfam" id="NF002378">
    <property type="entry name" value="PRK01372.1"/>
    <property type="match status" value="1"/>
</dbReference>
<protein>
    <recommendedName>
        <fullName evidence="6 18">D-alanine--D-alanine ligase</fullName>
        <ecNumber evidence="6 18">6.3.2.4</ecNumber>
    </recommendedName>
    <alternativeName>
        <fullName evidence="18">D-Ala-D-Ala ligase</fullName>
    </alternativeName>
    <alternativeName>
        <fullName evidence="18">D-alanylalanine synthetase</fullName>
    </alternativeName>
</protein>
<dbReference type="InterPro" id="IPR000291">
    <property type="entry name" value="D-Ala_lig_Van_CS"/>
</dbReference>
<keyword evidence="16 18" id="KW-0961">Cell wall biogenesis/degradation</keyword>
<comment type="subcellular location">
    <subcellularLocation>
        <location evidence="3 18">Cytoplasm</location>
    </subcellularLocation>
</comment>
<dbReference type="EMBL" id="AP014836">
    <property type="protein sequence ID" value="BAW79599.1"/>
    <property type="molecule type" value="Genomic_DNA"/>
</dbReference>
<feature type="binding site" evidence="20">
    <location>
        <position position="271"/>
    </location>
    <ligand>
        <name>Mg(2+)</name>
        <dbReference type="ChEBI" id="CHEBI:18420"/>
        <label>2</label>
    </ligand>
</feature>
<dbReference type="PROSITE" id="PS50975">
    <property type="entry name" value="ATP_GRASP"/>
    <property type="match status" value="1"/>
</dbReference>
<reference evidence="23 24" key="1">
    <citation type="journal article" date="2017" name="ISME J.">
        <title>An acid-tolerant ammonia-oxidizing ?-proteobacterium from soil.</title>
        <authorList>
            <person name="Hayatsu M."/>
            <person name="Tago K."/>
            <person name="Uchiyama I."/>
            <person name="Toyoda A."/>
            <person name="Wang Y."/>
            <person name="Shimomura Y."/>
            <person name="Okubo T."/>
            <person name="Kurisu F."/>
            <person name="Hirono Y."/>
            <person name="Nonaka K."/>
            <person name="Akiyama H."/>
            <person name="Itoh T."/>
            <person name="Takami H."/>
        </authorList>
    </citation>
    <scope>NUCLEOTIDE SEQUENCE [LARGE SCALE GENOMIC DNA]</scope>
    <source>
        <strain evidence="23 24">TAO100</strain>
    </source>
</reference>
<evidence type="ECO:0000256" key="16">
    <source>
        <dbReference type="ARBA" id="ARBA00023316"/>
    </source>
</evidence>
<dbReference type="InterPro" id="IPR011127">
    <property type="entry name" value="Dala_Dala_lig_N"/>
</dbReference>
<evidence type="ECO:0000259" key="22">
    <source>
        <dbReference type="PROSITE" id="PS50975"/>
    </source>
</evidence>
<evidence type="ECO:0000256" key="6">
    <source>
        <dbReference type="ARBA" id="ARBA00012216"/>
    </source>
</evidence>
<evidence type="ECO:0000256" key="11">
    <source>
        <dbReference type="ARBA" id="ARBA00022840"/>
    </source>
</evidence>
<keyword evidence="15 20" id="KW-0464">Manganese</keyword>
<evidence type="ECO:0000256" key="3">
    <source>
        <dbReference type="ARBA" id="ARBA00004496"/>
    </source>
</evidence>
<dbReference type="RefSeq" id="WP_172419031.1">
    <property type="nucleotide sequence ID" value="NZ_AP014836.1"/>
</dbReference>
<evidence type="ECO:0000256" key="20">
    <source>
        <dbReference type="PIRSR" id="PIRSR039102-3"/>
    </source>
</evidence>
<dbReference type="InterPro" id="IPR016185">
    <property type="entry name" value="PreATP-grasp_dom_sf"/>
</dbReference>
<dbReference type="PROSITE" id="PS00844">
    <property type="entry name" value="DALA_DALA_LIGASE_2"/>
    <property type="match status" value="1"/>
</dbReference>
<dbReference type="GO" id="GO:0008716">
    <property type="term" value="F:D-alanine-D-alanine ligase activity"/>
    <property type="evidence" value="ECO:0007669"/>
    <property type="project" value="UniProtKB-UniRule"/>
</dbReference>
<dbReference type="InterPro" id="IPR005905">
    <property type="entry name" value="D_ala_D_ala"/>
</dbReference>
<dbReference type="PROSITE" id="PS00843">
    <property type="entry name" value="DALA_DALA_LIGASE_1"/>
    <property type="match status" value="1"/>
</dbReference>
<evidence type="ECO:0000256" key="14">
    <source>
        <dbReference type="ARBA" id="ARBA00022984"/>
    </source>
</evidence>
<dbReference type="Pfam" id="PF01820">
    <property type="entry name" value="Dala_Dala_lig_N"/>
    <property type="match status" value="2"/>
</dbReference>
<feature type="binding site" evidence="20">
    <location>
        <position position="273"/>
    </location>
    <ligand>
        <name>Mg(2+)</name>
        <dbReference type="ChEBI" id="CHEBI:18420"/>
        <label>2</label>
    </ligand>
</feature>
<dbReference type="InterPro" id="IPR011095">
    <property type="entry name" value="Dala_Dala_lig_C"/>
</dbReference>
<evidence type="ECO:0000256" key="8">
    <source>
        <dbReference type="ARBA" id="ARBA00022598"/>
    </source>
</evidence>
<keyword evidence="7 18" id="KW-0963">Cytoplasm</keyword>
<feature type="active site" evidence="19">
    <location>
        <position position="282"/>
    </location>
</feature>
<evidence type="ECO:0000256" key="5">
    <source>
        <dbReference type="ARBA" id="ARBA00010871"/>
    </source>
</evidence>
<comment type="catalytic activity">
    <reaction evidence="17 18">
        <text>2 D-alanine + ATP = D-alanyl-D-alanine + ADP + phosphate + H(+)</text>
        <dbReference type="Rhea" id="RHEA:11224"/>
        <dbReference type="ChEBI" id="CHEBI:15378"/>
        <dbReference type="ChEBI" id="CHEBI:30616"/>
        <dbReference type="ChEBI" id="CHEBI:43474"/>
        <dbReference type="ChEBI" id="CHEBI:57416"/>
        <dbReference type="ChEBI" id="CHEBI:57822"/>
        <dbReference type="ChEBI" id="CHEBI:456216"/>
        <dbReference type="EC" id="6.3.2.4"/>
    </reaction>
</comment>
<evidence type="ECO:0000256" key="12">
    <source>
        <dbReference type="ARBA" id="ARBA00022842"/>
    </source>
</evidence>
<name>A0A1Q2SKF3_9GAMM</name>
<evidence type="ECO:0000256" key="15">
    <source>
        <dbReference type="ARBA" id="ARBA00023211"/>
    </source>
</evidence>
<dbReference type="UniPathway" id="UPA00219"/>
<dbReference type="EC" id="6.3.2.4" evidence="6 18"/>
<keyword evidence="14 18" id="KW-0573">Peptidoglycan synthesis</keyword>
<evidence type="ECO:0000256" key="19">
    <source>
        <dbReference type="PIRSR" id="PIRSR039102-1"/>
    </source>
</evidence>
<dbReference type="InterPro" id="IPR013815">
    <property type="entry name" value="ATP_grasp_subdomain_1"/>
</dbReference>
<dbReference type="AlphaFoldDB" id="A0A1Q2SKF3"/>
<dbReference type="GO" id="GO:0009252">
    <property type="term" value="P:peptidoglycan biosynthetic process"/>
    <property type="evidence" value="ECO:0007669"/>
    <property type="project" value="UniProtKB-UniRule"/>
</dbReference>
<keyword evidence="10 21" id="KW-0547">Nucleotide-binding</keyword>
<evidence type="ECO:0000256" key="9">
    <source>
        <dbReference type="ARBA" id="ARBA00022723"/>
    </source>
</evidence>
<dbReference type="PIRSF" id="PIRSF039102">
    <property type="entry name" value="Ddl/VanB"/>
    <property type="match status" value="1"/>
</dbReference>
<organism evidence="23 24">
    <name type="scientific">Candidatus Nitrosoglobus terrae</name>
    <dbReference type="NCBI Taxonomy" id="1630141"/>
    <lineage>
        <taxon>Bacteria</taxon>
        <taxon>Pseudomonadati</taxon>
        <taxon>Pseudomonadota</taxon>
        <taxon>Gammaproteobacteria</taxon>
        <taxon>Chromatiales</taxon>
        <taxon>Chromatiaceae</taxon>
        <taxon>Candidatus Nitrosoglobus</taxon>
    </lineage>
</organism>
<keyword evidence="8 18" id="KW-0436">Ligase</keyword>